<evidence type="ECO:0000313" key="2">
    <source>
        <dbReference type="EMBL" id="CQR36063.1"/>
    </source>
</evidence>
<name>D6CLS2_THIA3</name>
<dbReference type="RefSeq" id="WP_013106774.1">
    <property type="nucleotide sequence ID" value="NC_014145.1"/>
</dbReference>
<gene>
    <name evidence="1" type="ordered locus">THI_2892</name>
    <name evidence="2" type="ORF">THICB1_50343</name>
</gene>
<dbReference type="HOGENOM" id="CLU_2182772_0_0_4"/>
<evidence type="ECO:0000313" key="1">
    <source>
        <dbReference type="EMBL" id="CAZ89500.1"/>
    </source>
</evidence>
<protein>
    <submittedName>
        <fullName evidence="1">Uncharacterized protein</fullName>
    </submittedName>
</protein>
<accession>D6CLS2</accession>
<reference evidence="2 4" key="4">
    <citation type="submission" date="2015-03" db="EMBL/GenBank/DDBJ databases">
        <authorList>
            <person name="Regsiter A."/>
            <person name="william w."/>
        </authorList>
    </citation>
    <scope>NUCLEOTIDE SEQUENCE [LARGE SCALE GENOMIC DNA]</scope>
    <source>
        <strain evidence="2 4">CB1</strain>
    </source>
</reference>
<dbReference type="AlphaFoldDB" id="D6CLS2"/>
<sequence length="126" mass="13892">MKVSKRLTDGSETMPCDSDDEKIYRAANEYMIQKGFGPQQKVGTLLGQFAFIEKSPALNRVHPELRMAPLKGFASILQASVQKVVTDPSMSAFDALGNFYHEFIACGALTDGPGILRRRLERQPSG</sequence>
<evidence type="ECO:0000313" key="4">
    <source>
        <dbReference type="Proteomes" id="UP000078599"/>
    </source>
</evidence>
<dbReference type="EMBL" id="CTRI01000027">
    <property type="protein sequence ID" value="CQR36063.1"/>
    <property type="molecule type" value="Genomic_DNA"/>
</dbReference>
<organism evidence="1 3">
    <name type="scientific">Thiomonas arsenitoxydans (strain DSM 22701 / CIP 110005 / 3As)</name>
    <dbReference type="NCBI Taxonomy" id="426114"/>
    <lineage>
        <taxon>Bacteria</taxon>
        <taxon>Pseudomonadati</taxon>
        <taxon>Pseudomonadota</taxon>
        <taxon>Betaproteobacteria</taxon>
        <taxon>Burkholderiales</taxon>
        <taxon>Thiomonas</taxon>
    </lineage>
</organism>
<keyword evidence="4" id="KW-1185">Reference proteome</keyword>
<dbReference type="OrthoDB" id="9784823at2"/>
<dbReference type="KEGG" id="thi:THI_2892"/>
<reference evidence="1" key="3">
    <citation type="submission" date="2010-07" db="EMBL/GenBank/DDBJ databases">
        <authorList>
            <person name="Genoscope - CEA"/>
        </authorList>
    </citation>
    <scope>NUCLEOTIDE SEQUENCE</scope>
    <source>
        <strain evidence="1">3As</strain>
    </source>
</reference>
<dbReference type="REBASE" id="26231">
    <property type="entry name" value="Tsp3ORF2892P"/>
</dbReference>
<dbReference type="EMBL" id="FP475956">
    <property type="protein sequence ID" value="CAZ89500.1"/>
    <property type="molecule type" value="Genomic_DNA"/>
</dbReference>
<dbReference type="Proteomes" id="UP000078599">
    <property type="component" value="Unassembled WGS sequence"/>
</dbReference>
<reference key="1">
    <citation type="submission" date="2009-07" db="EMBL/GenBank/DDBJ databases">
        <authorList>
            <person name="Genoscope - CEA"/>
        </authorList>
    </citation>
    <scope>NUCLEOTIDE SEQUENCE</scope>
    <source>
        <strain>3As</strain>
    </source>
</reference>
<evidence type="ECO:0000313" key="3">
    <source>
        <dbReference type="Proteomes" id="UP000002372"/>
    </source>
</evidence>
<proteinExistence type="predicted"/>
<dbReference type="Proteomes" id="UP000002372">
    <property type="component" value="Chromosome"/>
</dbReference>
<reference evidence="3" key="2">
    <citation type="journal article" date="2010" name="PLoS Genet.">
        <title>Structure, function, and evolution of the Thiomonas spp. genome.</title>
        <authorList>
            <person name="Arsene-Ploetze F."/>
            <person name="Koechler S."/>
            <person name="Marchal M."/>
            <person name="Coppee J.Y."/>
            <person name="Chandler M."/>
            <person name="Bonnefoy V."/>
            <person name="Brochier-Armanet C."/>
            <person name="Barakat M."/>
            <person name="Barbe V."/>
            <person name="Battaglia-Brunet F."/>
            <person name="Bruneel O."/>
            <person name="Bryan C.G."/>
            <person name="Cleiss-Arnold J."/>
            <person name="Cruveiller S."/>
            <person name="Erhardt M."/>
            <person name="Heinrich-Salmeron A."/>
            <person name="Hommais F."/>
            <person name="Joulian C."/>
            <person name="Krin E."/>
            <person name="Lieutaud A."/>
            <person name="Lievremont D."/>
            <person name="Michel C."/>
            <person name="Muller D."/>
            <person name="Ortet P."/>
            <person name="Proux C."/>
            <person name="Siguier P."/>
            <person name="Roche D."/>
            <person name="Rouy Z."/>
            <person name="Salvignol G."/>
            <person name="Slyemi D."/>
            <person name="Talla E."/>
            <person name="Weiss S."/>
            <person name="Weissenbach J."/>
            <person name="Medigue C."/>
            <person name="Bertin P.N."/>
        </authorList>
    </citation>
    <scope>NUCLEOTIDE SEQUENCE [LARGE SCALE GENOMIC DNA]</scope>
    <source>
        <strain evidence="3">DSM 22701 / CIP 110005 / 3As</strain>
    </source>
</reference>